<protein>
    <submittedName>
        <fullName evidence="1">Uncharacterized protein</fullName>
    </submittedName>
</protein>
<evidence type="ECO:0000313" key="2">
    <source>
        <dbReference type="Proteomes" id="UP000054166"/>
    </source>
</evidence>
<name>A0A0C3EW07_PILCF</name>
<dbReference type="InParanoid" id="A0A0C3EW07"/>
<sequence length="77" mass="8660">MLDTIVKFTRSWVAGQFITLDAIVKFTRSRAPNPTIIAYPISLHSTGARRSSAFSISTRSNVSSIDTRVRYHTMLSR</sequence>
<evidence type="ECO:0000313" key="1">
    <source>
        <dbReference type="EMBL" id="KIM72006.1"/>
    </source>
</evidence>
<dbReference type="Proteomes" id="UP000054166">
    <property type="component" value="Unassembled WGS sequence"/>
</dbReference>
<proteinExistence type="predicted"/>
<dbReference type="AlphaFoldDB" id="A0A0C3EW07"/>
<keyword evidence="2" id="KW-1185">Reference proteome</keyword>
<dbReference type="HOGENOM" id="CLU_2638964_0_0_1"/>
<accession>A0A0C3EW07</accession>
<dbReference type="EMBL" id="KN833175">
    <property type="protein sequence ID" value="KIM72006.1"/>
    <property type="molecule type" value="Genomic_DNA"/>
</dbReference>
<reference evidence="2" key="2">
    <citation type="submission" date="2015-01" db="EMBL/GenBank/DDBJ databases">
        <title>Evolutionary Origins and Diversification of the Mycorrhizal Mutualists.</title>
        <authorList>
            <consortium name="DOE Joint Genome Institute"/>
            <consortium name="Mycorrhizal Genomics Consortium"/>
            <person name="Kohler A."/>
            <person name="Kuo A."/>
            <person name="Nagy L.G."/>
            <person name="Floudas D."/>
            <person name="Copeland A."/>
            <person name="Barry K.W."/>
            <person name="Cichocki N."/>
            <person name="Veneault-Fourrey C."/>
            <person name="LaButti K."/>
            <person name="Lindquist E.A."/>
            <person name="Lipzen A."/>
            <person name="Lundell T."/>
            <person name="Morin E."/>
            <person name="Murat C."/>
            <person name="Riley R."/>
            <person name="Ohm R."/>
            <person name="Sun H."/>
            <person name="Tunlid A."/>
            <person name="Henrissat B."/>
            <person name="Grigoriev I.V."/>
            <person name="Hibbett D.S."/>
            <person name="Martin F."/>
        </authorList>
    </citation>
    <scope>NUCLEOTIDE SEQUENCE [LARGE SCALE GENOMIC DNA]</scope>
    <source>
        <strain evidence="2">F 1598</strain>
    </source>
</reference>
<organism evidence="1 2">
    <name type="scientific">Piloderma croceum (strain F 1598)</name>
    <dbReference type="NCBI Taxonomy" id="765440"/>
    <lineage>
        <taxon>Eukaryota</taxon>
        <taxon>Fungi</taxon>
        <taxon>Dikarya</taxon>
        <taxon>Basidiomycota</taxon>
        <taxon>Agaricomycotina</taxon>
        <taxon>Agaricomycetes</taxon>
        <taxon>Agaricomycetidae</taxon>
        <taxon>Atheliales</taxon>
        <taxon>Atheliaceae</taxon>
        <taxon>Piloderma</taxon>
    </lineage>
</organism>
<gene>
    <name evidence="1" type="ORF">PILCRDRAFT_16526</name>
</gene>
<reference evidence="1 2" key="1">
    <citation type="submission" date="2014-04" db="EMBL/GenBank/DDBJ databases">
        <authorList>
            <consortium name="DOE Joint Genome Institute"/>
            <person name="Kuo A."/>
            <person name="Tarkka M."/>
            <person name="Buscot F."/>
            <person name="Kohler A."/>
            <person name="Nagy L.G."/>
            <person name="Floudas D."/>
            <person name="Copeland A."/>
            <person name="Barry K.W."/>
            <person name="Cichocki N."/>
            <person name="Veneault-Fourrey C."/>
            <person name="LaButti K."/>
            <person name="Lindquist E.A."/>
            <person name="Lipzen A."/>
            <person name="Lundell T."/>
            <person name="Morin E."/>
            <person name="Murat C."/>
            <person name="Sun H."/>
            <person name="Tunlid A."/>
            <person name="Henrissat B."/>
            <person name="Grigoriev I.V."/>
            <person name="Hibbett D.S."/>
            <person name="Martin F."/>
            <person name="Nordberg H.P."/>
            <person name="Cantor M.N."/>
            <person name="Hua S.X."/>
        </authorList>
    </citation>
    <scope>NUCLEOTIDE SEQUENCE [LARGE SCALE GENOMIC DNA]</scope>
    <source>
        <strain evidence="1 2">F 1598</strain>
    </source>
</reference>